<comment type="caution">
    <text evidence="4">The sequence shown here is derived from an EMBL/GenBank/DDBJ whole genome shotgun (WGS) entry which is preliminary data.</text>
</comment>
<dbReference type="Gene3D" id="3.30.360.10">
    <property type="entry name" value="Dihydrodipicolinate Reductase, domain 2"/>
    <property type="match status" value="1"/>
</dbReference>
<feature type="domain" description="Gfo/Idh/MocA-like oxidoreductase N-terminal" evidence="2">
    <location>
        <begin position="6"/>
        <end position="128"/>
    </location>
</feature>
<dbReference type="SUPFAM" id="SSF55347">
    <property type="entry name" value="Glyceraldehyde-3-phosphate dehydrogenase-like, C-terminal domain"/>
    <property type="match status" value="1"/>
</dbReference>
<dbReference type="Gene3D" id="3.40.50.720">
    <property type="entry name" value="NAD(P)-binding Rossmann-like Domain"/>
    <property type="match status" value="1"/>
</dbReference>
<dbReference type="InterPro" id="IPR000683">
    <property type="entry name" value="Gfo/Idh/MocA-like_OxRdtase_N"/>
</dbReference>
<feature type="domain" description="GFO/IDH/MocA-like oxidoreductase" evidence="3">
    <location>
        <begin position="143"/>
        <end position="288"/>
    </location>
</feature>
<sequence>MTEKSIGVAVIGGGMAGRAHAAGYRMASTLFGTDRPDVRLVAIADANRAVADDTAKRYGYERAEYDWKAIADAHDIDVVSVVVANHLHRQMVEGLLAAGKHVLCEKPLAGSLADAEAMVEASAAAKDSVAAVGYTYRRSPAVEQIRRELTAGTIGDLVHFNGHYWCDYALDPTSPITWRYQGGPGTGALADVGSHMIDLSEFICGPIAEVSGAKFHTVITERPIPIGTTYGHTKGEVSNEKAPVENEDIATFTATFDNGAVATYSASRVAHSLPDGLGFELFGTGGSASWELARIAEFALVADDVLSVPEGRSACVGSRRAINGPRRITIGPEHPYIRGGLPMDAGGVGHGKAELFAYQARAFLDQVAGIDALGPLPGFDVGLHSMRVVAAITESALDGGATVKVI</sequence>
<evidence type="ECO:0000313" key="5">
    <source>
        <dbReference type="Proteomes" id="UP000602395"/>
    </source>
</evidence>
<dbReference type="PANTHER" id="PTHR43818">
    <property type="entry name" value="BCDNA.GH03377"/>
    <property type="match status" value="1"/>
</dbReference>
<dbReference type="Proteomes" id="UP000602395">
    <property type="component" value="Unassembled WGS sequence"/>
</dbReference>
<protein>
    <submittedName>
        <fullName evidence="4">Gfo/Idh/MocA family oxidoreductase</fullName>
    </submittedName>
</protein>
<name>A0ABR7WBC3_9ACTN</name>
<dbReference type="Pfam" id="PF01408">
    <property type="entry name" value="GFO_IDH_MocA"/>
    <property type="match status" value="1"/>
</dbReference>
<reference evidence="4 5" key="1">
    <citation type="submission" date="2020-09" db="EMBL/GenBank/DDBJ databases">
        <title>Novel species in genus Gordonia.</title>
        <authorList>
            <person name="Zhang G."/>
        </authorList>
    </citation>
    <scope>NUCLEOTIDE SEQUENCE [LARGE SCALE GENOMIC DNA]</scope>
    <source>
        <strain evidence="4 5">ON-33</strain>
    </source>
</reference>
<gene>
    <name evidence="4" type="ORF">IDF66_10960</name>
</gene>
<dbReference type="InterPro" id="IPR036291">
    <property type="entry name" value="NAD(P)-bd_dom_sf"/>
</dbReference>
<dbReference type="EMBL" id="JACWMS010000002">
    <property type="protein sequence ID" value="MBD1320108.1"/>
    <property type="molecule type" value="Genomic_DNA"/>
</dbReference>
<dbReference type="SUPFAM" id="SSF51735">
    <property type="entry name" value="NAD(P)-binding Rossmann-fold domains"/>
    <property type="match status" value="1"/>
</dbReference>
<evidence type="ECO:0000256" key="1">
    <source>
        <dbReference type="ARBA" id="ARBA00023002"/>
    </source>
</evidence>
<proteinExistence type="predicted"/>
<dbReference type="RefSeq" id="WP_190266849.1">
    <property type="nucleotide sequence ID" value="NZ_BAABAD010000004.1"/>
</dbReference>
<organism evidence="4 5">
    <name type="scientific">Gordonia hankookensis</name>
    <dbReference type="NCBI Taxonomy" id="589403"/>
    <lineage>
        <taxon>Bacteria</taxon>
        <taxon>Bacillati</taxon>
        <taxon>Actinomycetota</taxon>
        <taxon>Actinomycetes</taxon>
        <taxon>Mycobacteriales</taxon>
        <taxon>Gordoniaceae</taxon>
        <taxon>Gordonia</taxon>
    </lineage>
</organism>
<evidence type="ECO:0000313" key="4">
    <source>
        <dbReference type="EMBL" id="MBD1320108.1"/>
    </source>
</evidence>
<evidence type="ECO:0000259" key="3">
    <source>
        <dbReference type="Pfam" id="PF22725"/>
    </source>
</evidence>
<dbReference type="PANTHER" id="PTHR43818:SF11">
    <property type="entry name" value="BCDNA.GH03377"/>
    <property type="match status" value="1"/>
</dbReference>
<keyword evidence="5" id="KW-1185">Reference proteome</keyword>
<keyword evidence="1" id="KW-0560">Oxidoreductase</keyword>
<accession>A0ABR7WBC3</accession>
<dbReference type="InterPro" id="IPR055170">
    <property type="entry name" value="GFO_IDH_MocA-like_dom"/>
</dbReference>
<dbReference type="InterPro" id="IPR050463">
    <property type="entry name" value="Gfo/Idh/MocA_oxidrdct_glycsds"/>
</dbReference>
<evidence type="ECO:0000259" key="2">
    <source>
        <dbReference type="Pfam" id="PF01408"/>
    </source>
</evidence>
<dbReference type="Pfam" id="PF22725">
    <property type="entry name" value="GFO_IDH_MocA_C3"/>
    <property type="match status" value="1"/>
</dbReference>